<accession>A0A3E5G8E4</accession>
<accession>A0A174RKH6</accession>
<dbReference type="GeneID" id="69587292"/>
<dbReference type="RefSeq" id="WP_055270368.1">
    <property type="nucleotide sequence ID" value="NZ_CABMFH010000016.1"/>
</dbReference>
<keyword evidence="4" id="KW-1185">Reference proteome</keyword>
<proteinExistence type="predicted"/>
<dbReference type="EMBL" id="CP103141">
    <property type="protein sequence ID" value="UVQ74994.1"/>
    <property type="molecule type" value="Genomic_DNA"/>
</dbReference>
<dbReference type="Proteomes" id="UP000095606">
    <property type="component" value="Unassembled WGS sequence"/>
</dbReference>
<reference evidence="2" key="2">
    <citation type="submission" date="2022-08" db="EMBL/GenBank/DDBJ databases">
        <title>Genome Sequencing of Bacteroides fragilis Group Isolates with Nanopore Technology.</title>
        <authorList>
            <person name="Tisza M.J."/>
            <person name="Smith D."/>
            <person name="Dekker J.P."/>
        </authorList>
    </citation>
    <scope>NUCLEOTIDE SEQUENCE</scope>
    <source>
        <strain evidence="2">BFG-527</strain>
    </source>
</reference>
<name>A0A174RKH6_9BACE</name>
<gene>
    <name evidence="1" type="ORF">ERS852461_03519</name>
    <name evidence="2" type="ORF">NXY30_00665</name>
</gene>
<dbReference type="AlphaFoldDB" id="A0A174RKH6"/>
<organism evidence="1 3">
    <name type="scientific">Bacteroides faecis</name>
    <dbReference type="NCBI Taxonomy" id="674529"/>
    <lineage>
        <taxon>Bacteria</taxon>
        <taxon>Pseudomonadati</taxon>
        <taxon>Bacteroidota</taxon>
        <taxon>Bacteroidia</taxon>
        <taxon>Bacteroidales</taxon>
        <taxon>Bacteroidaceae</taxon>
        <taxon>Bacteroides</taxon>
    </lineage>
</organism>
<evidence type="ECO:0000313" key="1">
    <source>
        <dbReference type="EMBL" id="CUP84576.1"/>
    </source>
</evidence>
<dbReference type="EMBL" id="CZAE01000019">
    <property type="protein sequence ID" value="CUP84576.1"/>
    <property type="molecule type" value="Genomic_DNA"/>
</dbReference>
<reference evidence="1 3" key="1">
    <citation type="submission" date="2015-09" db="EMBL/GenBank/DDBJ databases">
        <authorList>
            <consortium name="Pathogen Informatics"/>
        </authorList>
    </citation>
    <scope>NUCLEOTIDE SEQUENCE [LARGE SCALE GENOMIC DNA]</scope>
    <source>
        <strain evidence="1 3">2789STDY5834846</strain>
    </source>
</reference>
<evidence type="ECO:0000313" key="4">
    <source>
        <dbReference type="Proteomes" id="UP001060104"/>
    </source>
</evidence>
<protein>
    <submittedName>
        <fullName evidence="1">Uncharacterized protein</fullName>
    </submittedName>
</protein>
<dbReference type="Proteomes" id="UP001060104">
    <property type="component" value="Chromosome"/>
</dbReference>
<evidence type="ECO:0000313" key="2">
    <source>
        <dbReference type="EMBL" id="UVQ74994.1"/>
    </source>
</evidence>
<evidence type="ECO:0000313" key="3">
    <source>
        <dbReference type="Proteomes" id="UP000095606"/>
    </source>
</evidence>
<sequence length="758" mass="82372">MAGLINTGIWGFISSAKATGKKILNAAGEEVDEWVSTFVSGVSGWIVDKLGNAEFKSVFVRDKFITNEFVHNRIRVTEDEEIISSSIKIASSIDNGDGTFTVYPDLREGDYNPLAENDLLLGYYHNPANSGVIYSVQKLTAISDPSSGDQSILLEAEGDSVPYQHMIIVRVGNITDEERQSFIRISSKTNCQYFYDGIDSWAAYSDPEHVKCVLGHADIGLIPAWAKEAVGGVKRWFGLIADGVIIRGTFILHNDKTIEDELNSREIQIRGDFQIREDGITGKWQEVIKYAKEASDSASSAAGSATTAGEHVTKIEELSSEFNVNYEKLSADFTHKVNTETTNALGAISTATEEATGTLQLTAKDFILAFTNLVDTKTEEATGAISEAKKAAESSLNMTAEQLDLQFKKTVEEKTEEATGAITNKKESAESDIKASAEALTVTFNKNVEEKTKEADGAIIISKNTATSEIEATAKNLTTKFEENVQQKTIHANGEIDATTESHKSELNQTAEELTSKFKQSVTDAEGDIIKEIGTQVTQNAKEWKVEVMGEDKDGNPNTILAAINADASGIKIEGERVQISGQLLVEAIMTTGINIDDKFIVSVEDGKAKVKVNGEVNADSGTFSGYLKIPFKTFGEGAVQDPVTKEYTVSDSFNLQSGGDLTKSYLYVINLPTDGKYVGTVLTIYDYSVKTRASPVVKIKGKMYHPLNIGDYGLKLTTEIDMGRGGTIQFLAVTEALDRNNCTWQVLSDCTSGGSFS</sequence>